<evidence type="ECO:0000256" key="6">
    <source>
        <dbReference type="ARBA" id="ARBA00023180"/>
    </source>
</evidence>
<dbReference type="GO" id="GO:0005730">
    <property type="term" value="C:nucleolus"/>
    <property type="evidence" value="ECO:0007669"/>
    <property type="project" value="UniProtKB-SubCell"/>
</dbReference>
<evidence type="ECO:0000256" key="7">
    <source>
        <dbReference type="SAM" id="SignalP"/>
    </source>
</evidence>
<dbReference type="CDD" id="cd05791">
    <property type="entry name" value="S1_CSL4"/>
    <property type="match status" value="1"/>
</dbReference>
<comment type="subcellular location">
    <subcellularLocation>
        <location evidence="1">Nucleus</location>
        <location evidence="1">Nucleolus</location>
    </subcellularLocation>
</comment>
<keyword evidence="5" id="KW-1015">Disulfide bond</keyword>
<keyword evidence="6" id="KW-0325">Glycoprotein</keyword>
<keyword evidence="3 7" id="KW-0732">Signal</keyword>
<evidence type="ECO:0000256" key="3">
    <source>
        <dbReference type="ARBA" id="ARBA00022729"/>
    </source>
</evidence>
<dbReference type="Pfam" id="PF10447">
    <property type="entry name" value="EXOSC1"/>
    <property type="match status" value="1"/>
</dbReference>
<feature type="domain" description="Bulb-type lectin" evidence="8">
    <location>
        <begin position="26"/>
        <end position="176"/>
    </location>
</feature>
<dbReference type="GO" id="GO:0005737">
    <property type="term" value="C:cytoplasm"/>
    <property type="evidence" value="ECO:0000318"/>
    <property type="project" value="GO_Central"/>
</dbReference>
<dbReference type="Gene3D" id="2.90.10.10">
    <property type="entry name" value="Bulb-type lectin domain"/>
    <property type="match status" value="1"/>
</dbReference>
<dbReference type="SUPFAM" id="SSF50249">
    <property type="entry name" value="Nucleic acid-binding proteins"/>
    <property type="match status" value="1"/>
</dbReference>
<sequence length="593" mass="65548">MASANLFLLFIISSLFSSNCISFAETDTIKQGQLLRDWEQLVSAGGVFRLGFFSPNPTYSIELGSSGPRHLGIWFNYIPFYSVWVANRKDPIPDSSGALTVDGDGKLKITYQGGSPIVINSNMASKSSPGQNWTLSSWLSEKIPAPGAFKLGLDPSGANQLLIWRRDEIYWSSGVWQNGSFESAPELTKRNDLLDFRFVANEEERYFTYSIKKKSVLSRWDLDTLGQITAFILERNDSSSIWIYDTVGPCQYASKNSTAVCLTEKPTKCRNGSEMFVPKRGYIDYTADWYYDSDFNLSLSDCHAKCWKNCSCVAYKPASNDDTGCHFWSKLSNFTPECALLDRVLFFTVPTLSLYQTDENEIIVTIYKTNNLLRKAGGAAAAASVWTKRANRKMEGEKEEMVTPGEVLGKASELKAGKGAYVAPYRNTDIFYVYSSLSGFLRTLAPTPDSPDQRPTVEVTGLKARGAVPEAGSVVIARVTKVMAKMASADIMCVGPKSVREKFTGLIRQQDVRATEIDKVDMHLSFRPGDIVRAVVLSLGDARAYYLSTAKNELGVVSAESTAGGTMVPISWTEMQCPLTGQIEQRKVAKLGN</sequence>
<dbReference type="InterPro" id="IPR019495">
    <property type="entry name" value="EXOSC1_C"/>
</dbReference>
<keyword evidence="10" id="KW-1185">Reference proteome</keyword>
<evidence type="ECO:0000256" key="5">
    <source>
        <dbReference type="ARBA" id="ARBA00023157"/>
    </source>
</evidence>
<dbReference type="GO" id="GO:0000176">
    <property type="term" value="C:nuclear exosome (RNase complex)"/>
    <property type="evidence" value="ECO:0000318"/>
    <property type="project" value="GO_Central"/>
</dbReference>
<proteinExistence type="predicted"/>
<dbReference type="PANTHER" id="PTHR12686">
    <property type="entry name" value="3'-5' EXORIBONUCLEASE CSL4-RELATED"/>
    <property type="match status" value="1"/>
</dbReference>
<feature type="signal peptide" evidence="7">
    <location>
        <begin position="1"/>
        <end position="26"/>
    </location>
</feature>
<accession>B9S7P6</accession>
<dbReference type="InterPro" id="IPR003609">
    <property type="entry name" value="Pan_app"/>
</dbReference>
<evidence type="ECO:0000313" key="10">
    <source>
        <dbReference type="Proteomes" id="UP000008311"/>
    </source>
</evidence>
<dbReference type="PROSITE" id="PS50927">
    <property type="entry name" value="BULB_LECTIN"/>
    <property type="match status" value="1"/>
</dbReference>
<dbReference type="InterPro" id="IPR039771">
    <property type="entry name" value="Csl4"/>
</dbReference>
<gene>
    <name evidence="9" type="ORF">RCOM_0610390</name>
</gene>
<dbReference type="InParanoid" id="B9S7P6"/>
<dbReference type="SUPFAM" id="SSF51110">
    <property type="entry name" value="alpha-D-mannose-specific plant lectins"/>
    <property type="match status" value="1"/>
</dbReference>
<dbReference type="Proteomes" id="UP000008311">
    <property type="component" value="Unassembled WGS sequence"/>
</dbReference>
<dbReference type="Pfam" id="PF00954">
    <property type="entry name" value="S_locus_glycop"/>
    <property type="match status" value="1"/>
</dbReference>
<dbReference type="AlphaFoldDB" id="B9S7P6"/>
<evidence type="ECO:0000259" key="8">
    <source>
        <dbReference type="PROSITE" id="PS50927"/>
    </source>
</evidence>
<organism evidence="9 10">
    <name type="scientific">Ricinus communis</name>
    <name type="common">Castor bean</name>
    <dbReference type="NCBI Taxonomy" id="3988"/>
    <lineage>
        <taxon>Eukaryota</taxon>
        <taxon>Viridiplantae</taxon>
        <taxon>Streptophyta</taxon>
        <taxon>Embryophyta</taxon>
        <taxon>Tracheophyta</taxon>
        <taxon>Spermatophyta</taxon>
        <taxon>Magnoliopsida</taxon>
        <taxon>eudicotyledons</taxon>
        <taxon>Gunneridae</taxon>
        <taxon>Pentapetalae</taxon>
        <taxon>rosids</taxon>
        <taxon>fabids</taxon>
        <taxon>Malpighiales</taxon>
        <taxon>Euphorbiaceae</taxon>
        <taxon>Acalyphoideae</taxon>
        <taxon>Acalypheae</taxon>
        <taxon>Ricinus</taxon>
    </lineage>
</organism>
<dbReference type="PANTHER" id="PTHR12686:SF8">
    <property type="entry name" value="EXOSOME COMPLEX COMPONENT CSL4"/>
    <property type="match status" value="1"/>
</dbReference>
<dbReference type="InterPro" id="IPR036426">
    <property type="entry name" value="Bulb-type_lectin_dom_sf"/>
</dbReference>
<dbReference type="InterPro" id="IPR012340">
    <property type="entry name" value="NA-bd_OB-fold"/>
</dbReference>
<dbReference type="EMBL" id="EQ973886">
    <property type="protein sequence ID" value="EEF40419.1"/>
    <property type="molecule type" value="Genomic_DNA"/>
</dbReference>
<dbReference type="Pfam" id="PF14382">
    <property type="entry name" value="ECR1_N"/>
    <property type="match status" value="1"/>
</dbReference>
<keyword evidence="2" id="KW-0963">Cytoplasm</keyword>
<dbReference type="GO" id="GO:0048544">
    <property type="term" value="P:recognition of pollen"/>
    <property type="evidence" value="ECO:0007669"/>
    <property type="project" value="InterPro"/>
</dbReference>
<dbReference type="FunCoup" id="B9S7P6">
    <property type="interactions" value="5"/>
</dbReference>
<protein>
    <recommendedName>
        <fullName evidence="8">Bulb-type lectin domain-containing protein</fullName>
    </recommendedName>
</protein>
<dbReference type="eggNOG" id="KOG3409">
    <property type="taxonomic scope" value="Eukaryota"/>
</dbReference>
<dbReference type="SMART" id="SM00108">
    <property type="entry name" value="B_lectin"/>
    <property type="match status" value="1"/>
</dbReference>
<name>B9S7P6_RICCO</name>
<keyword evidence="4" id="KW-0271">Exosome</keyword>
<dbReference type="InterPro" id="IPR001480">
    <property type="entry name" value="Bulb-type_lectin_dom"/>
</dbReference>
<dbReference type="STRING" id="3988.B9S7P6"/>
<dbReference type="InterPro" id="IPR000858">
    <property type="entry name" value="S_locus_glycoprot_dom"/>
</dbReference>
<evidence type="ECO:0000256" key="4">
    <source>
        <dbReference type="ARBA" id="ARBA00022835"/>
    </source>
</evidence>
<evidence type="ECO:0000256" key="2">
    <source>
        <dbReference type="ARBA" id="ARBA00022490"/>
    </source>
</evidence>
<reference evidence="10" key="1">
    <citation type="journal article" date="2010" name="Nat. Biotechnol.">
        <title>Draft genome sequence of the oilseed species Ricinus communis.</title>
        <authorList>
            <person name="Chan A.P."/>
            <person name="Crabtree J."/>
            <person name="Zhao Q."/>
            <person name="Lorenzi H."/>
            <person name="Orvis J."/>
            <person name="Puiu D."/>
            <person name="Melake-Berhan A."/>
            <person name="Jones K.M."/>
            <person name="Redman J."/>
            <person name="Chen G."/>
            <person name="Cahoon E.B."/>
            <person name="Gedil M."/>
            <person name="Stanke M."/>
            <person name="Haas B.J."/>
            <person name="Wortman J.R."/>
            <person name="Fraser-Liggett C.M."/>
            <person name="Ravel J."/>
            <person name="Rabinowicz P.D."/>
        </authorList>
    </citation>
    <scope>NUCLEOTIDE SEQUENCE [LARGE SCALE GENOMIC DNA]</scope>
    <source>
        <strain evidence="10">cv. Hale</strain>
    </source>
</reference>
<evidence type="ECO:0000313" key="9">
    <source>
        <dbReference type="EMBL" id="EEF40419.1"/>
    </source>
</evidence>
<evidence type="ECO:0000256" key="1">
    <source>
        <dbReference type="ARBA" id="ARBA00004604"/>
    </source>
</evidence>
<dbReference type="FunFam" id="2.40.50.140:FF:000223">
    <property type="entry name" value="Chromosome 1, whole genome shotgun sequence"/>
    <property type="match status" value="1"/>
</dbReference>
<feature type="chain" id="PRO_5002889095" description="Bulb-type lectin domain-containing protein" evidence="7">
    <location>
        <begin position="27"/>
        <end position="593"/>
    </location>
</feature>
<dbReference type="InterPro" id="IPR025721">
    <property type="entry name" value="Exosome_cplx_N_dom"/>
</dbReference>
<dbReference type="Pfam" id="PF08276">
    <property type="entry name" value="PAN_2"/>
    <property type="match status" value="1"/>
</dbReference>
<dbReference type="Gene3D" id="2.40.50.140">
    <property type="entry name" value="Nucleic acid-binding proteins"/>
    <property type="match status" value="1"/>
</dbReference>
<dbReference type="GO" id="GO:0003723">
    <property type="term" value="F:RNA binding"/>
    <property type="evidence" value="ECO:0007669"/>
    <property type="project" value="InterPro"/>
</dbReference>
<dbReference type="GO" id="GO:0006396">
    <property type="term" value="P:RNA processing"/>
    <property type="evidence" value="ECO:0007669"/>
    <property type="project" value="InterPro"/>
</dbReference>